<keyword evidence="1" id="KW-0472">Membrane</keyword>
<keyword evidence="3" id="KW-1185">Reference proteome</keyword>
<evidence type="ECO:0000256" key="1">
    <source>
        <dbReference type="SAM" id="Phobius"/>
    </source>
</evidence>
<reference evidence="3" key="1">
    <citation type="journal article" date="2019" name="Int. J. Syst. Evol. Microbiol.">
        <title>The Global Catalogue of Microorganisms (GCM) 10K type strain sequencing project: providing services to taxonomists for standard genome sequencing and annotation.</title>
        <authorList>
            <consortium name="The Broad Institute Genomics Platform"/>
            <consortium name="The Broad Institute Genome Sequencing Center for Infectious Disease"/>
            <person name="Wu L."/>
            <person name="Ma J."/>
        </authorList>
    </citation>
    <scope>NUCLEOTIDE SEQUENCE [LARGE SCALE GENOMIC DNA]</scope>
    <source>
        <strain evidence="3">SYNS20</strain>
    </source>
</reference>
<dbReference type="RefSeq" id="WP_381835059.1">
    <property type="nucleotide sequence ID" value="NZ_JBHTCF010000012.1"/>
</dbReference>
<accession>A0ABW2JQP1</accession>
<gene>
    <name evidence="2" type="ORF">ACFQVC_26330</name>
</gene>
<evidence type="ECO:0000313" key="3">
    <source>
        <dbReference type="Proteomes" id="UP001596523"/>
    </source>
</evidence>
<organism evidence="2 3">
    <name type="scientific">Streptomyces monticola</name>
    <dbReference type="NCBI Taxonomy" id="2666263"/>
    <lineage>
        <taxon>Bacteria</taxon>
        <taxon>Bacillati</taxon>
        <taxon>Actinomycetota</taxon>
        <taxon>Actinomycetes</taxon>
        <taxon>Kitasatosporales</taxon>
        <taxon>Streptomycetaceae</taxon>
        <taxon>Streptomyces</taxon>
    </lineage>
</organism>
<protein>
    <submittedName>
        <fullName evidence="2">Uncharacterized protein</fullName>
    </submittedName>
</protein>
<sequence>MQETSRGQAPAPAPERRGCLFALSQPPLMIFLGVIGCLLLAAAMHDLYLL</sequence>
<keyword evidence="1" id="KW-1133">Transmembrane helix</keyword>
<name>A0ABW2JQP1_9ACTN</name>
<comment type="caution">
    <text evidence="2">The sequence shown here is derived from an EMBL/GenBank/DDBJ whole genome shotgun (WGS) entry which is preliminary data.</text>
</comment>
<proteinExistence type="predicted"/>
<dbReference type="Proteomes" id="UP001596523">
    <property type="component" value="Unassembled WGS sequence"/>
</dbReference>
<evidence type="ECO:0000313" key="2">
    <source>
        <dbReference type="EMBL" id="MFC7307733.1"/>
    </source>
</evidence>
<feature type="transmembrane region" description="Helical" evidence="1">
    <location>
        <begin position="28"/>
        <end position="49"/>
    </location>
</feature>
<keyword evidence="1" id="KW-0812">Transmembrane</keyword>
<dbReference type="EMBL" id="JBHTCF010000012">
    <property type="protein sequence ID" value="MFC7307733.1"/>
    <property type="molecule type" value="Genomic_DNA"/>
</dbReference>